<organism evidence="3 4">
    <name type="scientific">Pseudoalteromonas arctica A 37-1-2</name>
    <dbReference type="NCBI Taxonomy" id="1117313"/>
    <lineage>
        <taxon>Bacteria</taxon>
        <taxon>Pseudomonadati</taxon>
        <taxon>Pseudomonadota</taxon>
        <taxon>Gammaproteobacteria</taxon>
        <taxon>Alteromonadales</taxon>
        <taxon>Pseudoalteromonadaceae</taxon>
        <taxon>Pseudoalteromonas</taxon>
    </lineage>
</organism>
<evidence type="ECO:0000256" key="1">
    <source>
        <dbReference type="ARBA" id="ARBA00023015"/>
    </source>
</evidence>
<reference evidence="3 4" key="1">
    <citation type="journal article" date="2012" name="J. Bacteriol.">
        <title>Genome sequences of type strains of seven species of the marine bacterium Pseudoalteromonas.</title>
        <authorList>
            <person name="Xie B.B."/>
            <person name="Shu Y.L."/>
            <person name="Qin Q.L."/>
            <person name="Rong J.C."/>
            <person name="Zhang X.Y."/>
            <person name="Chen X.L."/>
            <person name="Shi M."/>
            <person name="He H.L."/>
            <person name="Zhou B.C."/>
            <person name="Zhang Y.Z."/>
        </authorList>
    </citation>
    <scope>NUCLEOTIDE SEQUENCE [LARGE SCALE GENOMIC DNA]</scope>
    <source>
        <strain evidence="3 4">A 37-1-2</strain>
    </source>
</reference>
<dbReference type="RefSeq" id="WP_010553459.1">
    <property type="nucleotide sequence ID" value="NZ_CP011025.1"/>
</dbReference>
<keyword evidence="2" id="KW-0804">Transcription</keyword>
<proteinExistence type="predicted"/>
<keyword evidence="1" id="KW-0805">Transcription regulation</keyword>
<sequence>MKYLYKGSQSQERLDVLLSFGKSTSEDIKAALSDYLVRGISKTNAATLNGVPGPNLTRALKRLEVTAGKVEEVKELDWPSRLG</sequence>
<dbReference type="KEGG" id="part:PARC_a1543"/>
<evidence type="ECO:0000313" key="3">
    <source>
        <dbReference type="EMBL" id="ATC86150.1"/>
    </source>
</evidence>
<evidence type="ECO:0000256" key="2">
    <source>
        <dbReference type="ARBA" id="ARBA00023163"/>
    </source>
</evidence>
<accession>A0A290S4K7</accession>
<dbReference type="OrthoDB" id="6309766at2"/>
<name>A0A290S4K7_9GAMM</name>
<dbReference type="Gene3D" id="1.10.10.2690">
    <property type="match status" value="1"/>
</dbReference>
<gene>
    <name evidence="3" type="ORF">PARC_a1543</name>
</gene>
<dbReference type="EMBL" id="CP011025">
    <property type="protein sequence ID" value="ATC86150.1"/>
    <property type="molecule type" value="Genomic_DNA"/>
</dbReference>
<dbReference type="Proteomes" id="UP000016505">
    <property type="component" value="Chromosome I"/>
</dbReference>
<evidence type="ECO:0000313" key="4">
    <source>
        <dbReference type="Proteomes" id="UP000016505"/>
    </source>
</evidence>
<dbReference type="InterPro" id="IPR053721">
    <property type="entry name" value="Fimbrial_Adhesin_Reg"/>
</dbReference>
<dbReference type="AlphaFoldDB" id="A0A290S4K7"/>
<protein>
    <submittedName>
        <fullName evidence="3">Uncharacterized protein</fullName>
    </submittedName>
</protein>